<proteinExistence type="predicted"/>
<dbReference type="GO" id="GO:0005524">
    <property type="term" value="F:ATP binding"/>
    <property type="evidence" value="ECO:0007669"/>
    <property type="project" value="UniProtKB-KW"/>
</dbReference>
<keyword evidence="5" id="KW-1185">Reference proteome</keyword>
<keyword evidence="4" id="KW-0808">Transferase</keyword>
<dbReference type="PANTHER" id="PTHR24346:SF30">
    <property type="entry name" value="MATERNAL EMBRYONIC LEUCINE ZIPPER KINASE"/>
    <property type="match status" value="1"/>
</dbReference>
<evidence type="ECO:0000313" key="5">
    <source>
        <dbReference type="Proteomes" id="UP001626550"/>
    </source>
</evidence>
<dbReference type="Pfam" id="PF00069">
    <property type="entry name" value="Pkinase"/>
    <property type="match status" value="1"/>
</dbReference>
<dbReference type="AlphaFoldDB" id="A0ABD2QAW9"/>
<dbReference type="SUPFAM" id="SSF56112">
    <property type="entry name" value="Protein kinase-like (PK-like)"/>
    <property type="match status" value="1"/>
</dbReference>
<dbReference type="Gene3D" id="3.30.200.20">
    <property type="entry name" value="Phosphorylase Kinase, domain 1"/>
    <property type="match status" value="1"/>
</dbReference>
<dbReference type="PROSITE" id="PS50011">
    <property type="entry name" value="PROTEIN_KINASE_DOM"/>
    <property type="match status" value="1"/>
</dbReference>
<organism evidence="4 5">
    <name type="scientific">Cichlidogyrus casuarinus</name>
    <dbReference type="NCBI Taxonomy" id="1844966"/>
    <lineage>
        <taxon>Eukaryota</taxon>
        <taxon>Metazoa</taxon>
        <taxon>Spiralia</taxon>
        <taxon>Lophotrochozoa</taxon>
        <taxon>Platyhelminthes</taxon>
        <taxon>Monogenea</taxon>
        <taxon>Monopisthocotylea</taxon>
        <taxon>Dactylogyridea</taxon>
        <taxon>Ancyrocephalidae</taxon>
        <taxon>Cichlidogyrus</taxon>
    </lineage>
</organism>
<keyword evidence="4" id="KW-0418">Kinase</keyword>
<comment type="caution">
    <text evidence="4">The sequence shown here is derived from an EMBL/GenBank/DDBJ whole genome shotgun (WGS) entry which is preliminary data.</text>
</comment>
<keyword evidence="2" id="KW-0067">ATP-binding</keyword>
<protein>
    <submittedName>
        <fullName evidence="4">Serine/threonine-protein kinase Chk1</fullName>
    </submittedName>
</protein>
<dbReference type="GO" id="GO:0016301">
    <property type="term" value="F:kinase activity"/>
    <property type="evidence" value="ECO:0007669"/>
    <property type="project" value="UniProtKB-KW"/>
</dbReference>
<evidence type="ECO:0000313" key="4">
    <source>
        <dbReference type="EMBL" id="KAL3316703.1"/>
    </source>
</evidence>
<dbReference type="InterPro" id="IPR011009">
    <property type="entry name" value="Kinase-like_dom_sf"/>
</dbReference>
<evidence type="ECO:0000256" key="2">
    <source>
        <dbReference type="ARBA" id="ARBA00022840"/>
    </source>
</evidence>
<dbReference type="PROSITE" id="PS00108">
    <property type="entry name" value="PROTEIN_KINASE_ST"/>
    <property type="match status" value="1"/>
</dbReference>
<feature type="domain" description="Protein kinase" evidence="3">
    <location>
        <begin position="48"/>
        <end position="317"/>
    </location>
</feature>
<dbReference type="Gene3D" id="1.10.510.10">
    <property type="entry name" value="Transferase(Phosphotransferase) domain 1"/>
    <property type="match status" value="1"/>
</dbReference>
<accession>A0ABD2QAW9</accession>
<name>A0ABD2QAW9_9PLAT</name>
<dbReference type="InterPro" id="IPR008271">
    <property type="entry name" value="Ser/Thr_kinase_AS"/>
</dbReference>
<sequence length="526" mass="60014">MDMELFAEELSNSVQSIELGENNYSTDTNRFTEERIFEEISATTPKGYRLSHCLSEGVSGRVYLVTNSDATDCFAAKVVSIDGSFSYHSIPARTNNHLRDGILREYKIQKELQHPNIAAIYALKNTRNFSVMYMELIPCGDLFERIPLDIGLHIQQMFQYYFQILSALDYLHNEKLIAHLDIKPENIMLTRKDRAKLIDFGWAVDLKTCSKFKGLMGTKVYAPPEAWTCGFYAGPPADLFSLGVTFVTAVTGMRIWNSANAESDDVYRKWLTRSSDLYQTSPFDRLPADFVNFLIRTLAHDPNDRLTIPQIRKHPWFQLGLKRRLTPVSSAEKADRSGHDKENLRQFNQVPQSQPIAHTSCNLLQKQTQIPLDNKMILSQPLDIEGRLLATQLQPVEDKSASKRVKVAHLLKRMTRFFSSLGNEQHTMEVIRAVIAQHSYLRMTVRGPCNLLVEIRQPDLPLTVFRLLLYRLSGSIMADFRRVSGDGLLFHRIYAVIVEELKQIGAVNDTHPYLAQVLPETLEISS</sequence>
<evidence type="ECO:0000256" key="1">
    <source>
        <dbReference type="ARBA" id="ARBA00022741"/>
    </source>
</evidence>
<gene>
    <name evidence="4" type="primary">CHEK1</name>
    <name evidence="4" type="ORF">Ciccas_004638</name>
</gene>
<dbReference type="SMART" id="SM00220">
    <property type="entry name" value="S_TKc"/>
    <property type="match status" value="1"/>
</dbReference>
<dbReference type="Proteomes" id="UP001626550">
    <property type="component" value="Unassembled WGS sequence"/>
</dbReference>
<reference evidence="4 5" key="1">
    <citation type="submission" date="2024-11" db="EMBL/GenBank/DDBJ databases">
        <title>Adaptive evolution of stress response genes in parasites aligns with host niche diversity.</title>
        <authorList>
            <person name="Hahn C."/>
            <person name="Resl P."/>
        </authorList>
    </citation>
    <scope>NUCLEOTIDE SEQUENCE [LARGE SCALE GENOMIC DNA]</scope>
    <source>
        <strain evidence="4">EGGRZ-B1_66</strain>
        <tissue evidence="4">Body</tissue>
    </source>
</reference>
<dbReference type="PANTHER" id="PTHR24346">
    <property type="entry name" value="MAP/MICROTUBULE AFFINITY-REGULATING KINASE"/>
    <property type="match status" value="1"/>
</dbReference>
<keyword evidence="1" id="KW-0547">Nucleotide-binding</keyword>
<dbReference type="InterPro" id="IPR000719">
    <property type="entry name" value="Prot_kinase_dom"/>
</dbReference>
<dbReference type="EMBL" id="JBJKFK010000494">
    <property type="protein sequence ID" value="KAL3316703.1"/>
    <property type="molecule type" value="Genomic_DNA"/>
</dbReference>
<evidence type="ECO:0000259" key="3">
    <source>
        <dbReference type="PROSITE" id="PS50011"/>
    </source>
</evidence>